<sequence>MAMTLAGRVSEELHFDTVTSGASDDFNKVTRMATAMVTKWGMSSKIGYLYFEEDQQQLHKPFSEETARNIDSEVRRIVDEAYKQCRELLVEKKREIGLVAEELLSKEMLGREDLIRILGKRPFEDNKEFSKYFDRLGGMGAPPPPLPPSEQGPPDGNSPGAPGGAVAIRRGDLFR</sequence>
<feature type="region of interest" description="Disordered" evidence="7">
    <location>
        <begin position="134"/>
        <end position="175"/>
    </location>
</feature>
<keyword evidence="5" id="KW-0067">ATP-binding</keyword>
<comment type="cofactor">
    <cofactor evidence="1">
        <name>Zn(2+)</name>
        <dbReference type="ChEBI" id="CHEBI:29105"/>
    </cofactor>
</comment>
<dbReference type="Pfam" id="PF01434">
    <property type="entry name" value="Peptidase_M41"/>
    <property type="match status" value="1"/>
</dbReference>
<keyword evidence="6" id="KW-0645">Protease</keyword>
<dbReference type="Gene3D" id="1.20.58.760">
    <property type="entry name" value="Peptidase M41"/>
    <property type="match status" value="1"/>
</dbReference>
<accession>A0ABR4BN59</accession>
<keyword evidence="10" id="KW-1185">Reference proteome</keyword>
<keyword evidence="3" id="KW-0547">Nucleotide-binding</keyword>
<evidence type="ECO:0000256" key="3">
    <source>
        <dbReference type="ARBA" id="ARBA00022741"/>
    </source>
</evidence>
<evidence type="ECO:0000313" key="9">
    <source>
        <dbReference type="EMBL" id="KAL2059145.1"/>
    </source>
</evidence>
<dbReference type="InterPro" id="IPR050928">
    <property type="entry name" value="ATP-dep_Zn_Metalloprotease"/>
</dbReference>
<keyword evidence="4" id="KW-0862">Zinc</keyword>
<protein>
    <recommendedName>
        <fullName evidence="8">Peptidase M41 domain-containing protein</fullName>
    </recommendedName>
</protein>
<feature type="compositionally biased region" description="Pro residues" evidence="7">
    <location>
        <begin position="141"/>
        <end position="151"/>
    </location>
</feature>
<keyword evidence="6" id="KW-0378">Hydrolase</keyword>
<evidence type="ECO:0000313" key="10">
    <source>
        <dbReference type="Proteomes" id="UP001590951"/>
    </source>
</evidence>
<evidence type="ECO:0000256" key="4">
    <source>
        <dbReference type="ARBA" id="ARBA00022833"/>
    </source>
</evidence>
<dbReference type="PANTHER" id="PTHR43655:SF2">
    <property type="entry name" value="AFG3 LIKE MATRIX AAA PEPTIDASE SUBUNIT 2, ISOFORM A"/>
    <property type="match status" value="1"/>
</dbReference>
<feature type="domain" description="Peptidase M41" evidence="8">
    <location>
        <begin position="1"/>
        <end position="116"/>
    </location>
</feature>
<name>A0ABR4BN59_9LECA</name>
<dbReference type="Proteomes" id="UP001590951">
    <property type="component" value="Unassembled WGS sequence"/>
</dbReference>
<dbReference type="SUPFAM" id="SSF140990">
    <property type="entry name" value="FtsH protease domain-like"/>
    <property type="match status" value="1"/>
</dbReference>
<evidence type="ECO:0000256" key="5">
    <source>
        <dbReference type="ARBA" id="ARBA00022840"/>
    </source>
</evidence>
<dbReference type="InterPro" id="IPR037219">
    <property type="entry name" value="Peptidase_M41-like"/>
</dbReference>
<dbReference type="InterPro" id="IPR000642">
    <property type="entry name" value="Peptidase_M41"/>
</dbReference>
<evidence type="ECO:0000256" key="7">
    <source>
        <dbReference type="SAM" id="MobiDB-lite"/>
    </source>
</evidence>
<organism evidence="9 10">
    <name type="scientific">Lepraria finkii</name>
    <dbReference type="NCBI Taxonomy" id="1340010"/>
    <lineage>
        <taxon>Eukaryota</taxon>
        <taxon>Fungi</taxon>
        <taxon>Dikarya</taxon>
        <taxon>Ascomycota</taxon>
        <taxon>Pezizomycotina</taxon>
        <taxon>Lecanoromycetes</taxon>
        <taxon>OSLEUM clade</taxon>
        <taxon>Lecanoromycetidae</taxon>
        <taxon>Lecanorales</taxon>
        <taxon>Lecanorineae</taxon>
        <taxon>Stereocaulaceae</taxon>
        <taxon>Lepraria</taxon>
    </lineage>
</organism>
<evidence type="ECO:0000259" key="8">
    <source>
        <dbReference type="Pfam" id="PF01434"/>
    </source>
</evidence>
<evidence type="ECO:0000256" key="1">
    <source>
        <dbReference type="ARBA" id="ARBA00001947"/>
    </source>
</evidence>
<gene>
    <name evidence="9" type="ORF">ABVK25_000437</name>
</gene>
<evidence type="ECO:0000256" key="6">
    <source>
        <dbReference type="ARBA" id="ARBA00023049"/>
    </source>
</evidence>
<reference evidence="9 10" key="1">
    <citation type="submission" date="2024-09" db="EMBL/GenBank/DDBJ databases">
        <title>Rethinking Asexuality: The Enigmatic Case of Functional Sexual Genes in Lepraria (Stereocaulaceae).</title>
        <authorList>
            <person name="Doellman M."/>
            <person name="Sun Y."/>
            <person name="Barcenas-Pena A."/>
            <person name="Lumbsch H.T."/>
            <person name="Grewe F."/>
        </authorList>
    </citation>
    <scope>NUCLEOTIDE SEQUENCE [LARGE SCALE GENOMIC DNA]</scope>
    <source>
        <strain evidence="9 10">Grewe 0041</strain>
    </source>
</reference>
<keyword evidence="2" id="KW-0479">Metal-binding</keyword>
<keyword evidence="6" id="KW-0482">Metalloprotease</keyword>
<dbReference type="EMBL" id="JBHFEH010000001">
    <property type="protein sequence ID" value="KAL2059145.1"/>
    <property type="molecule type" value="Genomic_DNA"/>
</dbReference>
<comment type="caution">
    <text evidence="9">The sequence shown here is derived from an EMBL/GenBank/DDBJ whole genome shotgun (WGS) entry which is preliminary data.</text>
</comment>
<dbReference type="PANTHER" id="PTHR43655">
    <property type="entry name" value="ATP-DEPENDENT PROTEASE"/>
    <property type="match status" value="1"/>
</dbReference>
<proteinExistence type="predicted"/>
<evidence type="ECO:0000256" key="2">
    <source>
        <dbReference type="ARBA" id="ARBA00022723"/>
    </source>
</evidence>